<dbReference type="EMBL" id="CM042890">
    <property type="protein sequence ID" value="KAI4310531.1"/>
    <property type="molecule type" value="Genomic_DNA"/>
</dbReference>
<dbReference type="Proteomes" id="UP001057402">
    <property type="component" value="Chromosome 11"/>
</dbReference>
<gene>
    <name evidence="1" type="ORF">MLD38_035504</name>
</gene>
<comment type="caution">
    <text evidence="1">The sequence shown here is derived from an EMBL/GenBank/DDBJ whole genome shotgun (WGS) entry which is preliminary data.</text>
</comment>
<reference evidence="2" key="1">
    <citation type="journal article" date="2023" name="Front. Plant Sci.">
        <title>Chromosomal-level genome assembly of Melastoma candidum provides insights into trichome evolution.</title>
        <authorList>
            <person name="Zhong Y."/>
            <person name="Wu W."/>
            <person name="Sun C."/>
            <person name="Zou P."/>
            <person name="Liu Y."/>
            <person name="Dai S."/>
            <person name="Zhou R."/>
        </authorList>
    </citation>
    <scope>NUCLEOTIDE SEQUENCE [LARGE SCALE GENOMIC DNA]</scope>
</reference>
<evidence type="ECO:0000313" key="2">
    <source>
        <dbReference type="Proteomes" id="UP001057402"/>
    </source>
</evidence>
<name>A0ACB9LGT1_9MYRT</name>
<accession>A0ACB9LGT1</accession>
<sequence>MKKSILTSCAGGNSGPTEYTIENVAPWITTVAASSTNRKFVTKVKLGNGLTLSGSSINTFSPKKTMYPLTSGSKAANSTTYGNASVCDDGSLSEDMVKGRVVYCWDYSGQDYTSKFGRSWID</sequence>
<keyword evidence="2" id="KW-1185">Reference proteome</keyword>
<evidence type="ECO:0000313" key="1">
    <source>
        <dbReference type="EMBL" id="KAI4310531.1"/>
    </source>
</evidence>
<proteinExistence type="predicted"/>
<organism evidence="1 2">
    <name type="scientific">Melastoma candidum</name>
    <dbReference type="NCBI Taxonomy" id="119954"/>
    <lineage>
        <taxon>Eukaryota</taxon>
        <taxon>Viridiplantae</taxon>
        <taxon>Streptophyta</taxon>
        <taxon>Embryophyta</taxon>
        <taxon>Tracheophyta</taxon>
        <taxon>Spermatophyta</taxon>
        <taxon>Magnoliopsida</taxon>
        <taxon>eudicotyledons</taxon>
        <taxon>Gunneridae</taxon>
        <taxon>Pentapetalae</taxon>
        <taxon>rosids</taxon>
        <taxon>malvids</taxon>
        <taxon>Myrtales</taxon>
        <taxon>Melastomataceae</taxon>
        <taxon>Melastomatoideae</taxon>
        <taxon>Melastomateae</taxon>
        <taxon>Melastoma</taxon>
    </lineage>
</organism>
<protein>
    <submittedName>
        <fullName evidence="1">Uncharacterized protein</fullName>
    </submittedName>
</protein>